<sequence length="262" mass="28681">MSTAPKSSLSPRLPRALLLLRAVLMGAALWLASAPLTSGEALAGPAPTKETLNTRPGGTNSTTGESKMPDFVYGGNALSFHGPMQFGLTRKGFYPRARLAFQYDRQLHRAHWAHVNVAALFDRGNWETFGMDSCGLTQAGTCEAGTVAGMDIAVGYTYKLFIEDKPWIVPTFRAGLAGGFWYYPRLGGTREQTRELTWTLGIQAAAGVRFFLLRELAIGLDIEFRPGLAVHRERQEAASDSDNLAGFVLPLQVLPLIVEYRF</sequence>
<organism evidence="2 3">
    <name type="scientific">Plesiocystis pacifica SIR-1</name>
    <dbReference type="NCBI Taxonomy" id="391625"/>
    <lineage>
        <taxon>Bacteria</taxon>
        <taxon>Pseudomonadati</taxon>
        <taxon>Myxococcota</taxon>
        <taxon>Polyangia</taxon>
        <taxon>Nannocystales</taxon>
        <taxon>Nannocystaceae</taxon>
        <taxon>Plesiocystis</taxon>
    </lineage>
</organism>
<name>A6GB51_9BACT</name>
<dbReference type="RefSeq" id="WP_006973942.1">
    <property type="nucleotide sequence ID" value="NZ_ABCS01000055.1"/>
</dbReference>
<evidence type="ECO:0000313" key="3">
    <source>
        <dbReference type="Proteomes" id="UP000005801"/>
    </source>
</evidence>
<reference evidence="2 3" key="1">
    <citation type="submission" date="2007-06" db="EMBL/GenBank/DDBJ databases">
        <authorList>
            <person name="Shimkets L."/>
            <person name="Ferriera S."/>
            <person name="Johnson J."/>
            <person name="Kravitz S."/>
            <person name="Beeson K."/>
            <person name="Sutton G."/>
            <person name="Rogers Y.-H."/>
            <person name="Friedman R."/>
            <person name="Frazier M."/>
            <person name="Venter J.C."/>
        </authorList>
    </citation>
    <scope>NUCLEOTIDE SEQUENCE [LARGE SCALE GENOMIC DNA]</scope>
    <source>
        <strain evidence="2 3">SIR-1</strain>
    </source>
</reference>
<evidence type="ECO:0000313" key="2">
    <source>
        <dbReference type="EMBL" id="EDM76933.1"/>
    </source>
</evidence>
<dbReference type="EMBL" id="ABCS01000055">
    <property type="protein sequence ID" value="EDM76933.1"/>
    <property type="molecule type" value="Genomic_DNA"/>
</dbReference>
<feature type="region of interest" description="Disordered" evidence="1">
    <location>
        <begin position="42"/>
        <end position="68"/>
    </location>
</feature>
<dbReference type="AlphaFoldDB" id="A6GB51"/>
<accession>A6GB51</accession>
<dbReference type="Proteomes" id="UP000005801">
    <property type="component" value="Unassembled WGS sequence"/>
</dbReference>
<comment type="caution">
    <text evidence="2">The sequence shown here is derived from an EMBL/GenBank/DDBJ whole genome shotgun (WGS) entry which is preliminary data.</text>
</comment>
<feature type="compositionally biased region" description="Polar residues" evidence="1">
    <location>
        <begin position="50"/>
        <end position="65"/>
    </location>
</feature>
<evidence type="ECO:0008006" key="4">
    <source>
        <dbReference type="Google" id="ProtNLM"/>
    </source>
</evidence>
<dbReference type="STRING" id="391625.PPSIR1_37629"/>
<protein>
    <recommendedName>
        <fullName evidence="4">Outer membrane protein beta-barrel domain-containing protein</fullName>
    </recommendedName>
</protein>
<proteinExistence type="predicted"/>
<dbReference type="OrthoDB" id="5508445at2"/>
<gene>
    <name evidence="2" type="ORF">PPSIR1_37629</name>
</gene>
<evidence type="ECO:0000256" key="1">
    <source>
        <dbReference type="SAM" id="MobiDB-lite"/>
    </source>
</evidence>
<keyword evidence="3" id="KW-1185">Reference proteome</keyword>